<sequence length="353" mass="39540">MRLLAYLSLGLFILGAGASSRGSWPCPEPEEIAPCICIAEETGDINMDCSEVQSDEELSRAFRANFPFSDLNKFTMIKSLSENKIGVTRLSAATFGNVSFTNIAISHTTLNAVEDMAFSKSFEILEVLIVTYSELTFFPFDILKNCPKLRDLRVFNNQITHMSNIHSDSLEYLQVSHNPELHFNDDTFQTAPNLKDLLINTVDLQYIAPGTFAALKNLEILDLSDNKITSLVPDSLRFTSPVVREIKLQNNHIETLERSFISGLSNGTFLWLQHNRLTELPENVWREVFDSVASSASTDLFVLDDNPIRCDCHIKWLVGSPTYMEILGEKASCDDGTLINDSSLGNFIIQHCP</sequence>
<dbReference type="EMBL" id="MF318890">
    <property type="protein sequence ID" value="AVP74311.1"/>
    <property type="molecule type" value="mRNA"/>
</dbReference>
<dbReference type="PROSITE" id="PS51450">
    <property type="entry name" value="LRR"/>
    <property type="match status" value="1"/>
</dbReference>
<dbReference type="OrthoDB" id="676979at2759"/>
<dbReference type="AlphaFoldDB" id="A0A2R3SJZ5"/>
<dbReference type="GO" id="GO:0031012">
    <property type="term" value="C:extracellular matrix"/>
    <property type="evidence" value="ECO:0007669"/>
    <property type="project" value="TreeGrafter"/>
</dbReference>
<dbReference type="InterPro" id="IPR032675">
    <property type="entry name" value="LRR_dom_sf"/>
</dbReference>
<evidence type="ECO:0000313" key="5">
    <source>
        <dbReference type="EMBL" id="AVP74311.1"/>
    </source>
</evidence>
<dbReference type="PANTHER" id="PTHR24373">
    <property type="entry name" value="SLIT RELATED LEUCINE-RICH REPEAT NEURONAL PROTEIN"/>
    <property type="match status" value="1"/>
</dbReference>
<evidence type="ECO:0000256" key="3">
    <source>
        <dbReference type="ARBA" id="ARBA00022737"/>
    </source>
</evidence>
<keyword evidence="1" id="KW-0433">Leucine-rich repeat</keyword>
<protein>
    <submittedName>
        <fullName evidence="5">Leucine rich repeat only protein 3</fullName>
    </submittedName>
</protein>
<dbReference type="InterPro" id="IPR050328">
    <property type="entry name" value="Dev_Immune_Receptor"/>
</dbReference>
<dbReference type="InterPro" id="IPR003591">
    <property type="entry name" value="Leu-rich_rpt_typical-subtyp"/>
</dbReference>
<dbReference type="InterPro" id="IPR001611">
    <property type="entry name" value="Leu-rich_rpt"/>
</dbReference>
<keyword evidence="3" id="KW-0677">Repeat</keyword>
<proteinExistence type="evidence at transcript level"/>
<dbReference type="SMART" id="SM00369">
    <property type="entry name" value="LRR_TYP"/>
    <property type="match status" value="2"/>
</dbReference>
<organism evidence="5">
    <name type="scientific">Penaeus vannamei</name>
    <name type="common">Whiteleg shrimp</name>
    <name type="synonym">Litopenaeus vannamei</name>
    <dbReference type="NCBI Taxonomy" id="6689"/>
    <lineage>
        <taxon>Eukaryota</taxon>
        <taxon>Metazoa</taxon>
        <taxon>Ecdysozoa</taxon>
        <taxon>Arthropoda</taxon>
        <taxon>Crustacea</taxon>
        <taxon>Multicrustacea</taxon>
        <taxon>Malacostraca</taxon>
        <taxon>Eumalacostraca</taxon>
        <taxon>Eucarida</taxon>
        <taxon>Decapoda</taxon>
        <taxon>Dendrobranchiata</taxon>
        <taxon>Penaeoidea</taxon>
        <taxon>Penaeidae</taxon>
        <taxon>Penaeus</taxon>
    </lineage>
</organism>
<dbReference type="PANTHER" id="PTHR24373:SF370">
    <property type="entry name" value="FISH-LIPS, ISOFORM E"/>
    <property type="match status" value="1"/>
</dbReference>
<evidence type="ECO:0000256" key="2">
    <source>
        <dbReference type="ARBA" id="ARBA00022729"/>
    </source>
</evidence>
<dbReference type="Gene3D" id="3.80.10.10">
    <property type="entry name" value="Ribonuclease Inhibitor"/>
    <property type="match status" value="3"/>
</dbReference>
<evidence type="ECO:0000256" key="1">
    <source>
        <dbReference type="ARBA" id="ARBA00022614"/>
    </source>
</evidence>
<accession>A0A2R3SJZ5</accession>
<keyword evidence="2 4" id="KW-0732">Signal</keyword>
<evidence type="ECO:0000256" key="4">
    <source>
        <dbReference type="SAM" id="SignalP"/>
    </source>
</evidence>
<dbReference type="GO" id="GO:0005615">
    <property type="term" value="C:extracellular space"/>
    <property type="evidence" value="ECO:0007669"/>
    <property type="project" value="TreeGrafter"/>
</dbReference>
<feature type="signal peptide" evidence="4">
    <location>
        <begin position="1"/>
        <end position="18"/>
    </location>
</feature>
<reference evidence="5" key="1">
    <citation type="submission" date="2017-06" db="EMBL/GenBank/DDBJ databases">
        <title>Comparative study of leucine rich repeat only proteins in Litopenaeus vannamei.</title>
        <authorList>
            <person name="Wang M.Q."/>
        </authorList>
    </citation>
    <scope>NUCLEOTIDE SEQUENCE</scope>
</reference>
<feature type="chain" id="PRO_5015349118" evidence="4">
    <location>
        <begin position="19"/>
        <end position="353"/>
    </location>
</feature>
<dbReference type="SUPFAM" id="SSF52058">
    <property type="entry name" value="L domain-like"/>
    <property type="match status" value="1"/>
</dbReference>
<name>A0A2R3SJZ5_PENVA</name>
<dbReference type="Pfam" id="PF13855">
    <property type="entry name" value="LRR_8"/>
    <property type="match status" value="1"/>
</dbReference>